<gene>
    <name evidence="1" type="ORF">RRG08_051835</name>
</gene>
<evidence type="ECO:0000313" key="1">
    <source>
        <dbReference type="EMBL" id="KAK3765211.1"/>
    </source>
</evidence>
<keyword evidence="2" id="KW-1185">Reference proteome</keyword>
<organism evidence="1 2">
    <name type="scientific">Elysia crispata</name>
    <name type="common">lettuce slug</name>
    <dbReference type="NCBI Taxonomy" id="231223"/>
    <lineage>
        <taxon>Eukaryota</taxon>
        <taxon>Metazoa</taxon>
        <taxon>Spiralia</taxon>
        <taxon>Lophotrochozoa</taxon>
        <taxon>Mollusca</taxon>
        <taxon>Gastropoda</taxon>
        <taxon>Heterobranchia</taxon>
        <taxon>Euthyneura</taxon>
        <taxon>Panpulmonata</taxon>
        <taxon>Sacoglossa</taxon>
        <taxon>Placobranchoidea</taxon>
        <taxon>Plakobranchidae</taxon>
        <taxon>Elysia</taxon>
    </lineage>
</organism>
<name>A0AAE1DC98_9GAST</name>
<comment type="caution">
    <text evidence="1">The sequence shown here is derived from an EMBL/GenBank/DDBJ whole genome shotgun (WGS) entry which is preliminary data.</text>
</comment>
<reference evidence="1" key="1">
    <citation type="journal article" date="2023" name="G3 (Bethesda)">
        <title>A reference genome for the long-term kleptoplast-retaining sea slug Elysia crispata morphotype clarki.</title>
        <authorList>
            <person name="Eastman K.E."/>
            <person name="Pendleton A.L."/>
            <person name="Shaikh M.A."/>
            <person name="Suttiyut T."/>
            <person name="Ogas R."/>
            <person name="Tomko P."/>
            <person name="Gavelis G."/>
            <person name="Widhalm J.R."/>
            <person name="Wisecaver J.H."/>
        </authorList>
    </citation>
    <scope>NUCLEOTIDE SEQUENCE</scope>
    <source>
        <strain evidence="1">ECLA1</strain>
    </source>
</reference>
<evidence type="ECO:0000313" key="2">
    <source>
        <dbReference type="Proteomes" id="UP001283361"/>
    </source>
</evidence>
<sequence length="91" mass="10486">MVPKLFPVYLRELIKESEFSGNLWRLEGDVRPDGDFGRRNVIPANDRLQEGAKSSVVVQLDHVPGDHSEHTWTRSNPVVSLRPLNIRIKWI</sequence>
<dbReference type="Proteomes" id="UP001283361">
    <property type="component" value="Unassembled WGS sequence"/>
</dbReference>
<proteinExistence type="predicted"/>
<dbReference type="AlphaFoldDB" id="A0AAE1DC98"/>
<dbReference type="EMBL" id="JAWDGP010004327">
    <property type="protein sequence ID" value="KAK3765211.1"/>
    <property type="molecule type" value="Genomic_DNA"/>
</dbReference>
<protein>
    <submittedName>
        <fullName evidence="1">Uncharacterized protein</fullName>
    </submittedName>
</protein>
<accession>A0AAE1DC98</accession>